<dbReference type="AlphaFoldDB" id="A0A8H3WZQ5"/>
<protein>
    <submittedName>
        <fullName evidence="1">Uncharacterized protein</fullName>
    </submittedName>
</protein>
<dbReference type="EMBL" id="WTPW01002272">
    <property type="protein sequence ID" value="KAF0388396.1"/>
    <property type="molecule type" value="Genomic_DNA"/>
</dbReference>
<dbReference type="Proteomes" id="UP000439903">
    <property type="component" value="Unassembled WGS sequence"/>
</dbReference>
<keyword evidence="2" id="KW-1185">Reference proteome</keyword>
<sequence>MIQFLQNIVRALVFFNDTCVNVIKGSTGDCTPLCPCVYNNACLYEDSPSYARFCTKTSKPTSTVGITASPAERTQSTVEKTIHLLKKTYTPTKKNAHETQIYANEKPAKES</sequence>
<proteinExistence type="predicted"/>
<comment type="caution">
    <text evidence="1">The sequence shown here is derived from an EMBL/GenBank/DDBJ whole genome shotgun (WGS) entry which is preliminary data.</text>
</comment>
<gene>
    <name evidence="1" type="ORF">F8M41_011046</name>
</gene>
<organism evidence="1 2">
    <name type="scientific">Gigaspora margarita</name>
    <dbReference type="NCBI Taxonomy" id="4874"/>
    <lineage>
        <taxon>Eukaryota</taxon>
        <taxon>Fungi</taxon>
        <taxon>Fungi incertae sedis</taxon>
        <taxon>Mucoromycota</taxon>
        <taxon>Glomeromycotina</taxon>
        <taxon>Glomeromycetes</taxon>
        <taxon>Diversisporales</taxon>
        <taxon>Gigasporaceae</taxon>
        <taxon>Gigaspora</taxon>
    </lineage>
</organism>
<evidence type="ECO:0000313" key="2">
    <source>
        <dbReference type="Proteomes" id="UP000439903"/>
    </source>
</evidence>
<evidence type="ECO:0000313" key="1">
    <source>
        <dbReference type="EMBL" id="KAF0388396.1"/>
    </source>
</evidence>
<reference evidence="1 2" key="1">
    <citation type="journal article" date="2019" name="Environ. Microbiol.">
        <title>At the nexus of three kingdoms: the genome of the mycorrhizal fungus Gigaspora margarita provides insights into plant, endobacterial and fungal interactions.</title>
        <authorList>
            <person name="Venice F."/>
            <person name="Ghignone S."/>
            <person name="Salvioli di Fossalunga A."/>
            <person name="Amselem J."/>
            <person name="Novero M."/>
            <person name="Xianan X."/>
            <person name="Sedzielewska Toro K."/>
            <person name="Morin E."/>
            <person name="Lipzen A."/>
            <person name="Grigoriev I.V."/>
            <person name="Henrissat B."/>
            <person name="Martin F.M."/>
            <person name="Bonfante P."/>
        </authorList>
    </citation>
    <scope>NUCLEOTIDE SEQUENCE [LARGE SCALE GENOMIC DNA]</scope>
    <source>
        <strain evidence="1 2">BEG34</strain>
    </source>
</reference>
<name>A0A8H3WZQ5_GIGMA</name>
<accession>A0A8H3WZQ5</accession>